<accession>A0A0A9D8K3</accession>
<reference evidence="2" key="2">
    <citation type="journal article" date="2015" name="Data Brief">
        <title>Shoot transcriptome of the giant reed, Arundo donax.</title>
        <authorList>
            <person name="Barrero R.A."/>
            <person name="Guerrero F.D."/>
            <person name="Moolhuijzen P."/>
            <person name="Goolsby J.A."/>
            <person name="Tidwell J."/>
            <person name="Bellgard S.E."/>
            <person name="Bellgard M.I."/>
        </authorList>
    </citation>
    <scope>NUCLEOTIDE SEQUENCE</scope>
    <source>
        <tissue evidence="2">Shoot tissue taken approximately 20 cm above the soil surface</tissue>
    </source>
</reference>
<name>A0A0A9D8K3_ARUDO</name>
<keyword evidence="1" id="KW-1133">Transmembrane helix</keyword>
<evidence type="ECO:0000313" key="2">
    <source>
        <dbReference type="EMBL" id="JAD82000.1"/>
    </source>
</evidence>
<dbReference type="EMBL" id="GBRH01215895">
    <property type="protein sequence ID" value="JAD82000.1"/>
    <property type="molecule type" value="Transcribed_RNA"/>
</dbReference>
<sequence length="63" mass="7339">MDIKHNIRNMSVLAHVDHCVQVECLEIMIIFCLIPALSLSLFIVVHFKFSMLLSKFCFLLILF</sequence>
<keyword evidence="1" id="KW-0812">Transmembrane</keyword>
<keyword evidence="1" id="KW-0472">Membrane</keyword>
<dbReference type="AlphaFoldDB" id="A0A0A9D8K3"/>
<protein>
    <submittedName>
        <fullName evidence="2">Uncharacterized protein</fullName>
    </submittedName>
</protein>
<proteinExistence type="predicted"/>
<evidence type="ECO:0000256" key="1">
    <source>
        <dbReference type="SAM" id="Phobius"/>
    </source>
</evidence>
<reference evidence="2" key="1">
    <citation type="submission" date="2014-09" db="EMBL/GenBank/DDBJ databases">
        <authorList>
            <person name="Magalhaes I.L.F."/>
            <person name="Oliveira U."/>
            <person name="Santos F.R."/>
            <person name="Vidigal T.H.D.A."/>
            <person name="Brescovit A.D."/>
            <person name="Santos A.J."/>
        </authorList>
    </citation>
    <scope>NUCLEOTIDE SEQUENCE</scope>
    <source>
        <tissue evidence="2">Shoot tissue taken approximately 20 cm above the soil surface</tissue>
    </source>
</reference>
<organism evidence="2">
    <name type="scientific">Arundo donax</name>
    <name type="common">Giant reed</name>
    <name type="synonym">Donax arundinaceus</name>
    <dbReference type="NCBI Taxonomy" id="35708"/>
    <lineage>
        <taxon>Eukaryota</taxon>
        <taxon>Viridiplantae</taxon>
        <taxon>Streptophyta</taxon>
        <taxon>Embryophyta</taxon>
        <taxon>Tracheophyta</taxon>
        <taxon>Spermatophyta</taxon>
        <taxon>Magnoliopsida</taxon>
        <taxon>Liliopsida</taxon>
        <taxon>Poales</taxon>
        <taxon>Poaceae</taxon>
        <taxon>PACMAD clade</taxon>
        <taxon>Arundinoideae</taxon>
        <taxon>Arundineae</taxon>
        <taxon>Arundo</taxon>
    </lineage>
</organism>
<feature type="transmembrane region" description="Helical" evidence="1">
    <location>
        <begin position="27"/>
        <end position="47"/>
    </location>
</feature>